<dbReference type="Proteomes" id="UP001176961">
    <property type="component" value="Unassembled WGS sequence"/>
</dbReference>
<evidence type="ECO:0000256" key="1">
    <source>
        <dbReference type="ARBA" id="ARBA00023157"/>
    </source>
</evidence>
<evidence type="ECO:0000313" key="5">
    <source>
        <dbReference type="EMBL" id="CAJ0596961.1"/>
    </source>
</evidence>
<keyword evidence="6" id="KW-1185">Reference proteome</keyword>
<dbReference type="GO" id="GO:0006952">
    <property type="term" value="P:defense response"/>
    <property type="evidence" value="ECO:0007669"/>
    <property type="project" value="InterPro"/>
</dbReference>
<protein>
    <recommendedName>
        <fullName evidence="3">Invertebrate defensins family profile domain-containing protein</fullName>
    </recommendedName>
</protein>
<sequence>MKLINYMLLSIILSCLIASIEAGSICGADGLVKARAKCKYSCQLKGYGGGDCKGKKDCSCEVKEKKKELDCSCECTCFP</sequence>
<evidence type="ECO:0000313" key="4">
    <source>
        <dbReference type="EMBL" id="CAJ0596957.1"/>
    </source>
</evidence>
<accession>A0AA36M424</accession>
<feature type="chain" id="PRO_5041588972" description="Invertebrate defensins family profile domain-containing protein" evidence="2">
    <location>
        <begin position="23"/>
        <end position="79"/>
    </location>
</feature>
<reference evidence="5" key="1">
    <citation type="submission" date="2023-07" db="EMBL/GenBank/DDBJ databases">
        <authorList>
            <consortium name="CYATHOMIX"/>
        </authorList>
    </citation>
    <scope>NUCLEOTIDE SEQUENCE</scope>
    <source>
        <strain evidence="5">N/A</strain>
    </source>
</reference>
<gene>
    <name evidence="4" type="ORF">CYNAS_LOCUS8940</name>
    <name evidence="5" type="ORF">CYNAS_LOCUS8944</name>
</gene>
<name>A0AA36M424_CYLNA</name>
<keyword evidence="1" id="KW-1015">Disulfide bond</keyword>
<dbReference type="PROSITE" id="PS51257">
    <property type="entry name" value="PROKAR_LIPOPROTEIN"/>
    <property type="match status" value="1"/>
</dbReference>
<evidence type="ECO:0000256" key="2">
    <source>
        <dbReference type="SAM" id="SignalP"/>
    </source>
</evidence>
<dbReference type="InterPro" id="IPR001542">
    <property type="entry name" value="Defensin_invertebrate/fungal"/>
</dbReference>
<dbReference type="AlphaFoldDB" id="A0AA36M424"/>
<evidence type="ECO:0000259" key="3">
    <source>
        <dbReference type="Pfam" id="PF01097"/>
    </source>
</evidence>
<feature type="signal peptide" evidence="2">
    <location>
        <begin position="1"/>
        <end position="22"/>
    </location>
</feature>
<dbReference type="EMBL" id="CATQJL010000223">
    <property type="protein sequence ID" value="CAJ0596957.1"/>
    <property type="molecule type" value="Genomic_DNA"/>
</dbReference>
<organism evidence="5 6">
    <name type="scientific">Cylicocyclus nassatus</name>
    <name type="common">Nematode worm</name>
    <dbReference type="NCBI Taxonomy" id="53992"/>
    <lineage>
        <taxon>Eukaryota</taxon>
        <taxon>Metazoa</taxon>
        <taxon>Ecdysozoa</taxon>
        <taxon>Nematoda</taxon>
        <taxon>Chromadorea</taxon>
        <taxon>Rhabditida</taxon>
        <taxon>Rhabditina</taxon>
        <taxon>Rhabditomorpha</taxon>
        <taxon>Strongyloidea</taxon>
        <taxon>Strongylidae</taxon>
        <taxon>Cylicocyclus</taxon>
    </lineage>
</organism>
<keyword evidence="2" id="KW-0732">Signal</keyword>
<comment type="caution">
    <text evidence="5">The sequence shown here is derived from an EMBL/GenBank/DDBJ whole genome shotgun (WGS) entry which is preliminary data.</text>
</comment>
<dbReference type="Pfam" id="PF01097">
    <property type="entry name" value="Defensin_2"/>
    <property type="match status" value="1"/>
</dbReference>
<feature type="domain" description="Invertebrate defensins family profile" evidence="3">
    <location>
        <begin position="35"/>
        <end position="60"/>
    </location>
</feature>
<proteinExistence type="predicted"/>
<dbReference type="EMBL" id="CATQJL010000223">
    <property type="protein sequence ID" value="CAJ0596961.1"/>
    <property type="molecule type" value="Genomic_DNA"/>
</dbReference>
<evidence type="ECO:0000313" key="6">
    <source>
        <dbReference type="Proteomes" id="UP001176961"/>
    </source>
</evidence>